<keyword evidence="8" id="KW-0671">Queuosine biosynthesis</keyword>
<comment type="catalytic activity">
    <reaction evidence="8">
        <text>6-carboxy-5,6,7,8-tetrahydropterin + H(+) = 7-carboxy-7-carbaguanine + NH4(+)</text>
        <dbReference type="Rhea" id="RHEA:27974"/>
        <dbReference type="ChEBI" id="CHEBI:15378"/>
        <dbReference type="ChEBI" id="CHEBI:28938"/>
        <dbReference type="ChEBI" id="CHEBI:61032"/>
        <dbReference type="ChEBI" id="CHEBI:61036"/>
        <dbReference type="EC" id="4.3.99.3"/>
    </reaction>
</comment>
<dbReference type="SFLD" id="SFLDG01067">
    <property type="entry name" value="SPASM/twitch_domain_containing"/>
    <property type="match status" value="1"/>
</dbReference>
<dbReference type="InterPro" id="IPR058240">
    <property type="entry name" value="rSAM_sf"/>
</dbReference>
<feature type="binding site" evidence="8">
    <location>
        <position position="35"/>
    </location>
    <ligand>
        <name>[4Fe-4S] cluster</name>
        <dbReference type="ChEBI" id="CHEBI:49883"/>
        <note>4Fe-4S-S-AdoMet</note>
    </ligand>
</feature>
<keyword evidence="1 8" id="KW-0004">4Fe-4S</keyword>
<dbReference type="InterPro" id="IPR007197">
    <property type="entry name" value="rSAM"/>
</dbReference>
<name>A0A2G7HEE3_9CLOT</name>
<comment type="similarity">
    <text evidence="8">Belongs to the radical SAM superfamily. 7-carboxy-7-deazaguanine synthase family.</text>
</comment>
<comment type="subunit">
    <text evidence="8">Homodimer.</text>
</comment>
<dbReference type="GO" id="GO:0016840">
    <property type="term" value="F:carbon-nitrogen lyase activity"/>
    <property type="evidence" value="ECO:0007669"/>
    <property type="project" value="UniProtKB-UniRule"/>
</dbReference>
<sequence>MDFKVVERFVSINGEGRRCGQLAIFIRFAGCNLNCSYCDTLWANEKDVPYEVLSSKDIYEYIKSKEVKNVTLTGGEPLLQKGIMELLKLLSKDKELYVEIETNGSILLDEFLNIENSPSFTMDYKLPLSNMENKMALDNFKYLTKKDTVKFVSGSIEDLEKAREIINKYNLVDKTNVYISPVFGKINLDTIVEFIKNNRMNGVNLQLQLHKIIWEPSKRGV</sequence>
<feature type="domain" description="Radical SAM core" evidence="9">
    <location>
        <begin position="18"/>
        <end position="216"/>
    </location>
</feature>
<dbReference type="GO" id="GO:0000287">
    <property type="term" value="F:magnesium ion binding"/>
    <property type="evidence" value="ECO:0007669"/>
    <property type="project" value="UniProtKB-UniRule"/>
</dbReference>
<dbReference type="Pfam" id="PF04055">
    <property type="entry name" value="Radical_SAM"/>
    <property type="match status" value="1"/>
</dbReference>
<evidence type="ECO:0000256" key="7">
    <source>
        <dbReference type="ARBA" id="ARBA00023239"/>
    </source>
</evidence>
<dbReference type="AlphaFoldDB" id="A0A2G7HEE3"/>
<dbReference type="SFLD" id="SFLDS00029">
    <property type="entry name" value="Radical_SAM"/>
    <property type="match status" value="1"/>
</dbReference>
<feature type="binding site" evidence="8">
    <location>
        <position position="31"/>
    </location>
    <ligand>
        <name>[4Fe-4S] cluster</name>
        <dbReference type="ChEBI" id="CHEBI:49883"/>
        <note>4Fe-4S-S-AdoMet</note>
    </ligand>
</feature>
<keyword evidence="2 8" id="KW-0949">S-adenosyl-L-methionine</keyword>
<keyword evidence="6 8" id="KW-0411">Iron-sulfur</keyword>
<evidence type="ECO:0000313" key="10">
    <source>
        <dbReference type="EMBL" id="PIH03473.1"/>
    </source>
</evidence>
<dbReference type="Gene3D" id="3.20.20.70">
    <property type="entry name" value="Aldolase class I"/>
    <property type="match status" value="1"/>
</dbReference>
<dbReference type="PROSITE" id="PS51918">
    <property type="entry name" value="RADICAL_SAM"/>
    <property type="match status" value="1"/>
</dbReference>
<comment type="pathway">
    <text evidence="8">Purine metabolism; 7-cyano-7-deazaguanine biosynthesis.</text>
</comment>
<dbReference type="EC" id="4.3.99.3" evidence="8"/>
<keyword evidence="7 8" id="KW-0456">Lyase</keyword>
<dbReference type="HAMAP" id="MF_00917">
    <property type="entry name" value="QueE"/>
    <property type="match status" value="1"/>
</dbReference>
<comment type="cofactor">
    <cofactor evidence="8">
        <name>S-adenosyl-L-methionine</name>
        <dbReference type="ChEBI" id="CHEBI:59789"/>
    </cofactor>
    <text evidence="8">Binds 1 S-adenosyl-L-methionine per subunit.</text>
</comment>
<feature type="binding site" evidence="8">
    <location>
        <position position="38"/>
    </location>
    <ligand>
        <name>[4Fe-4S] cluster</name>
        <dbReference type="ChEBI" id="CHEBI:49883"/>
        <note>4Fe-4S-S-AdoMet</note>
    </ligand>
</feature>
<evidence type="ECO:0000313" key="11">
    <source>
        <dbReference type="Proteomes" id="UP000231322"/>
    </source>
</evidence>
<evidence type="ECO:0000256" key="3">
    <source>
        <dbReference type="ARBA" id="ARBA00022723"/>
    </source>
</evidence>
<keyword evidence="11" id="KW-1185">Reference proteome</keyword>
<accession>A0A2G7HEE3</accession>
<dbReference type="GO" id="GO:0051539">
    <property type="term" value="F:4 iron, 4 sulfur cluster binding"/>
    <property type="evidence" value="ECO:0007669"/>
    <property type="project" value="UniProtKB-UniRule"/>
</dbReference>
<feature type="binding site" evidence="8">
    <location>
        <begin position="12"/>
        <end position="14"/>
    </location>
    <ligand>
        <name>substrate</name>
    </ligand>
</feature>
<dbReference type="InterPro" id="IPR013785">
    <property type="entry name" value="Aldolase_TIM"/>
</dbReference>
<feature type="binding site" evidence="8">
    <location>
        <position position="73"/>
    </location>
    <ligand>
        <name>substrate</name>
    </ligand>
</feature>
<dbReference type="PIRSF" id="PIRSF000370">
    <property type="entry name" value="QueE"/>
    <property type="match status" value="1"/>
</dbReference>
<evidence type="ECO:0000256" key="8">
    <source>
        <dbReference type="HAMAP-Rule" id="MF_00917"/>
    </source>
</evidence>
<gene>
    <name evidence="8" type="primary">queE</name>
    <name evidence="10" type="ORF">CS538_12480</name>
</gene>
<evidence type="ECO:0000256" key="1">
    <source>
        <dbReference type="ARBA" id="ARBA00022485"/>
    </source>
</evidence>
<protein>
    <recommendedName>
        <fullName evidence="8">7-carboxy-7-deazaguanine synthase</fullName>
        <shortName evidence="8">CDG synthase</shortName>
        <ecNumber evidence="8">4.3.99.3</ecNumber>
    </recommendedName>
    <alternativeName>
        <fullName evidence="8">Queuosine biosynthesis protein QueE</fullName>
    </alternativeName>
</protein>
<keyword evidence="3 8" id="KW-0479">Metal-binding</keyword>
<dbReference type="PANTHER" id="PTHR42836">
    <property type="entry name" value="7-CARBOXY-7-DEAZAGUANINE SYNTHASE"/>
    <property type="match status" value="1"/>
</dbReference>
<feature type="binding site" evidence="8">
    <location>
        <position position="75"/>
    </location>
    <ligand>
        <name>S-adenosyl-L-methionine</name>
        <dbReference type="ChEBI" id="CHEBI:59789"/>
    </ligand>
</feature>
<evidence type="ECO:0000256" key="5">
    <source>
        <dbReference type="ARBA" id="ARBA00023004"/>
    </source>
</evidence>
<keyword evidence="5 8" id="KW-0408">Iron</keyword>
<reference evidence="10 11" key="1">
    <citation type="submission" date="2017-10" db="EMBL/GenBank/DDBJ databases">
        <title>Reclassification of Eubacterium combesii and discrepancies in the nomenclature of botulinum neurotoxin producing clostridia. Request for an Opinion.</title>
        <authorList>
            <person name="Dobritsa A.P."/>
            <person name="Kutumbaka K.K."/>
            <person name="Samadpour M."/>
        </authorList>
    </citation>
    <scope>NUCLEOTIDE SEQUENCE [LARGE SCALE GENOMIC DNA]</scope>
    <source>
        <strain evidence="10 11">DSM 20696</strain>
    </source>
</reference>
<keyword evidence="4 8" id="KW-0460">Magnesium</keyword>
<dbReference type="SUPFAM" id="SSF102114">
    <property type="entry name" value="Radical SAM enzymes"/>
    <property type="match status" value="1"/>
</dbReference>
<dbReference type="CDD" id="cd01335">
    <property type="entry name" value="Radical_SAM"/>
    <property type="match status" value="1"/>
</dbReference>
<organism evidence="10 11">
    <name type="scientific">Clostridium combesii</name>
    <dbReference type="NCBI Taxonomy" id="39481"/>
    <lineage>
        <taxon>Bacteria</taxon>
        <taxon>Bacillati</taxon>
        <taxon>Bacillota</taxon>
        <taxon>Clostridia</taxon>
        <taxon>Eubacteriales</taxon>
        <taxon>Clostridiaceae</taxon>
        <taxon>Clostridium</taxon>
    </lineage>
</organism>
<feature type="binding site" evidence="8">
    <location>
        <position position="27"/>
    </location>
    <ligand>
        <name>substrate</name>
    </ligand>
</feature>
<comment type="function">
    <text evidence="8">Catalyzes the complex heterocyclic radical-mediated conversion of 6-carboxy-5,6,7,8-tetrahydropterin (CPH4) to 7-carboxy-7-deazaguanine (CDG), a step common to the biosynthetic pathways of all 7-deazapurine-containing compounds.</text>
</comment>
<dbReference type="Proteomes" id="UP000231322">
    <property type="component" value="Unassembled WGS sequence"/>
</dbReference>
<comment type="cofactor">
    <cofactor evidence="8">
        <name>[4Fe-4S] cluster</name>
        <dbReference type="ChEBI" id="CHEBI:49883"/>
    </cofactor>
    <text evidence="8">Binds 1 [4Fe-4S] cluster. The cluster is coordinated with 3 cysteines and an exchangeable S-adenosyl-L-methionine.</text>
</comment>
<feature type="binding site" evidence="8">
    <location>
        <begin position="37"/>
        <end position="39"/>
    </location>
    <ligand>
        <name>S-adenosyl-L-methionine</name>
        <dbReference type="ChEBI" id="CHEBI:59789"/>
    </ligand>
</feature>
<dbReference type="UniPathway" id="UPA00391"/>
<comment type="caution">
    <text evidence="8">Lacks conserved residue(s) required for the propagation of feature annotation.</text>
</comment>
<dbReference type="EMBL" id="PEIK01000010">
    <property type="protein sequence ID" value="PIH03473.1"/>
    <property type="molecule type" value="Genomic_DNA"/>
</dbReference>
<evidence type="ECO:0000256" key="2">
    <source>
        <dbReference type="ARBA" id="ARBA00022691"/>
    </source>
</evidence>
<dbReference type="InterPro" id="IPR024924">
    <property type="entry name" value="7-CO-7-deazaguanine_synth-like"/>
</dbReference>
<dbReference type="GO" id="GO:0008616">
    <property type="term" value="P:tRNA queuosine(34) biosynthetic process"/>
    <property type="evidence" value="ECO:0007669"/>
    <property type="project" value="UniProtKB-UniRule"/>
</dbReference>
<comment type="cofactor">
    <cofactor evidence="8">
        <name>Mg(2+)</name>
        <dbReference type="ChEBI" id="CHEBI:18420"/>
    </cofactor>
</comment>
<proteinExistence type="inferred from homology"/>
<evidence type="ECO:0000259" key="9">
    <source>
        <dbReference type="PROSITE" id="PS51918"/>
    </source>
</evidence>
<dbReference type="RefSeq" id="WP_099839655.1">
    <property type="nucleotide sequence ID" value="NZ_PEIK01000010.1"/>
</dbReference>
<evidence type="ECO:0000256" key="6">
    <source>
        <dbReference type="ARBA" id="ARBA00023014"/>
    </source>
</evidence>
<feature type="binding site" evidence="8">
    <location>
        <position position="40"/>
    </location>
    <ligand>
        <name>Mg(2+)</name>
        <dbReference type="ChEBI" id="CHEBI:18420"/>
    </ligand>
</feature>
<dbReference type="PANTHER" id="PTHR42836:SF1">
    <property type="entry name" value="7-CARBOXY-7-DEAZAGUANINE SYNTHASE"/>
    <property type="match status" value="1"/>
</dbReference>
<dbReference type="NCBIfam" id="TIGR03963">
    <property type="entry name" value="rSAM_QueE_Clost"/>
    <property type="match status" value="1"/>
</dbReference>
<dbReference type="InterPro" id="IPR023868">
    <property type="entry name" value="7-CO-7-deazaGua_synth_put_Clo"/>
</dbReference>
<dbReference type="GO" id="GO:1904047">
    <property type="term" value="F:S-adenosyl-L-methionine binding"/>
    <property type="evidence" value="ECO:0007669"/>
    <property type="project" value="UniProtKB-UniRule"/>
</dbReference>
<comment type="caution">
    <text evidence="10">The sequence shown here is derived from an EMBL/GenBank/DDBJ whole genome shotgun (WGS) entry which is preliminary data.</text>
</comment>
<evidence type="ECO:0000256" key="4">
    <source>
        <dbReference type="ARBA" id="ARBA00022842"/>
    </source>
</evidence>